<dbReference type="STRING" id="27342.A0A0H2R4I0"/>
<dbReference type="OrthoDB" id="5599269at2759"/>
<evidence type="ECO:0000313" key="2">
    <source>
        <dbReference type="Proteomes" id="UP000053477"/>
    </source>
</evidence>
<dbReference type="AlphaFoldDB" id="A0A0H2R4I0"/>
<proteinExistence type="predicted"/>
<reference evidence="1 2" key="1">
    <citation type="submission" date="2015-04" db="EMBL/GenBank/DDBJ databases">
        <title>Complete genome sequence of Schizopora paradoxa KUC8140, a cosmopolitan wood degrader in East Asia.</title>
        <authorList>
            <consortium name="DOE Joint Genome Institute"/>
            <person name="Min B."/>
            <person name="Park H."/>
            <person name="Jang Y."/>
            <person name="Kim J.-J."/>
            <person name="Kim K.H."/>
            <person name="Pangilinan J."/>
            <person name="Lipzen A."/>
            <person name="Riley R."/>
            <person name="Grigoriev I.V."/>
            <person name="Spatafora J.W."/>
            <person name="Choi I.-G."/>
        </authorList>
    </citation>
    <scope>NUCLEOTIDE SEQUENCE [LARGE SCALE GENOMIC DNA]</scope>
    <source>
        <strain evidence="1 2">KUC8140</strain>
    </source>
</reference>
<dbReference type="Gene3D" id="1.20.1270.60">
    <property type="entry name" value="Arfaptin homology (AH) domain/BAR domain"/>
    <property type="match status" value="1"/>
</dbReference>
<dbReference type="EMBL" id="KQ086223">
    <property type="protein sequence ID" value="KLO06242.1"/>
    <property type="molecule type" value="Genomic_DNA"/>
</dbReference>
<accession>A0A0H2R4I0</accession>
<name>A0A0H2R4I0_9AGAM</name>
<gene>
    <name evidence="1" type="ORF">SCHPADRAFT_838301</name>
</gene>
<evidence type="ECO:0000313" key="1">
    <source>
        <dbReference type="EMBL" id="KLO06242.1"/>
    </source>
</evidence>
<dbReference type="Proteomes" id="UP000053477">
    <property type="component" value="Unassembled WGS sequence"/>
</dbReference>
<dbReference type="InterPro" id="IPR027267">
    <property type="entry name" value="AH/BAR_dom_sf"/>
</dbReference>
<organism evidence="1 2">
    <name type="scientific">Schizopora paradoxa</name>
    <dbReference type="NCBI Taxonomy" id="27342"/>
    <lineage>
        <taxon>Eukaryota</taxon>
        <taxon>Fungi</taxon>
        <taxon>Dikarya</taxon>
        <taxon>Basidiomycota</taxon>
        <taxon>Agaricomycotina</taxon>
        <taxon>Agaricomycetes</taxon>
        <taxon>Hymenochaetales</taxon>
        <taxon>Schizoporaceae</taxon>
        <taxon>Schizopora</taxon>
    </lineage>
</organism>
<protein>
    <submittedName>
        <fullName evidence="1">Uncharacterized protein</fullName>
    </submittedName>
</protein>
<dbReference type="InParanoid" id="A0A0H2R4I0"/>
<keyword evidence="2" id="KW-1185">Reference proteome</keyword>
<sequence>MFRSAQTKLAHSTVIPNLGGNKDLKPLQDLIIAEKAVVQSLQKLSADLVKSSECLRSWGLGEGDDLGVIHFPFDVSRLYADFFR</sequence>